<evidence type="ECO:0000259" key="10">
    <source>
        <dbReference type="PROSITE" id="PS50109"/>
    </source>
</evidence>
<feature type="transmembrane region" description="Helical" evidence="9">
    <location>
        <begin position="295"/>
        <end position="312"/>
    </location>
</feature>
<evidence type="ECO:0000259" key="12">
    <source>
        <dbReference type="PROSITE" id="PS50885"/>
    </source>
</evidence>
<dbReference type="InterPro" id="IPR011006">
    <property type="entry name" value="CheY-like_superfamily"/>
</dbReference>
<dbReference type="SMART" id="SM00448">
    <property type="entry name" value="REC"/>
    <property type="match status" value="1"/>
</dbReference>
<dbReference type="PANTHER" id="PTHR43065">
    <property type="entry name" value="SENSOR HISTIDINE KINASE"/>
    <property type="match status" value="1"/>
</dbReference>
<keyword evidence="5" id="KW-0808">Transferase</keyword>
<dbReference type="PROSITE" id="PS50109">
    <property type="entry name" value="HIS_KIN"/>
    <property type="match status" value="1"/>
</dbReference>
<dbReference type="HOGENOM" id="CLU_363604_0_0_7"/>
<feature type="modified residue" description="4-aspartylphosphate" evidence="7">
    <location>
        <position position="699"/>
    </location>
</feature>
<dbReference type="CDD" id="cd00075">
    <property type="entry name" value="HATPase"/>
    <property type="match status" value="1"/>
</dbReference>
<dbReference type="Gene3D" id="1.10.287.130">
    <property type="match status" value="1"/>
</dbReference>
<feature type="domain" description="Response regulatory" evidence="11">
    <location>
        <begin position="645"/>
        <end position="765"/>
    </location>
</feature>
<dbReference type="Pfam" id="PF00512">
    <property type="entry name" value="HisKA"/>
    <property type="match status" value="1"/>
</dbReference>
<dbReference type="SMART" id="SM00387">
    <property type="entry name" value="HATPase_c"/>
    <property type="match status" value="1"/>
</dbReference>
<dbReference type="Pfam" id="PF00072">
    <property type="entry name" value="Response_reg"/>
    <property type="match status" value="1"/>
</dbReference>
<gene>
    <name evidence="13" type="ordered locus">UWK_00749</name>
</gene>
<keyword evidence="14" id="KW-1185">Reference proteome</keyword>
<comment type="catalytic activity">
    <reaction evidence="1">
        <text>ATP + protein L-histidine = ADP + protein N-phospho-L-histidine.</text>
        <dbReference type="EC" id="2.7.13.3"/>
    </reaction>
</comment>
<proteinExistence type="predicted"/>
<dbReference type="InterPro" id="IPR003594">
    <property type="entry name" value="HATPase_dom"/>
</dbReference>
<dbReference type="Gene3D" id="3.40.50.2300">
    <property type="match status" value="1"/>
</dbReference>
<evidence type="ECO:0000259" key="11">
    <source>
        <dbReference type="PROSITE" id="PS50110"/>
    </source>
</evidence>
<evidence type="ECO:0000256" key="2">
    <source>
        <dbReference type="ARBA" id="ARBA00004370"/>
    </source>
</evidence>
<dbReference type="PROSITE" id="PS50885">
    <property type="entry name" value="HAMP"/>
    <property type="match status" value="1"/>
</dbReference>
<keyword evidence="6 13" id="KW-0418">Kinase</keyword>
<dbReference type="PRINTS" id="PR00344">
    <property type="entry name" value="BCTRLSENSOR"/>
</dbReference>
<keyword evidence="8" id="KW-0175">Coiled coil</keyword>
<dbReference type="Pfam" id="PF02518">
    <property type="entry name" value="HATPase_c"/>
    <property type="match status" value="1"/>
</dbReference>
<feature type="coiled-coil region" evidence="8">
    <location>
        <begin position="354"/>
        <end position="398"/>
    </location>
</feature>
<dbReference type="SUPFAM" id="SSF55874">
    <property type="entry name" value="ATPase domain of HSP90 chaperone/DNA topoisomerase II/histidine kinase"/>
    <property type="match status" value="1"/>
</dbReference>
<evidence type="ECO:0000256" key="3">
    <source>
        <dbReference type="ARBA" id="ARBA00012438"/>
    </source>
</evidence>
<dbReference type="Gene3D" id="3.30.565.10">
    <property type="entry name" value="Histidine kinase-like ATPase, C-terminal domain"/>
    <property type="match status" value="1"/>
</dbReference>
<dbReference type="SUPFAM" id="SSF52172">
    <property type="entry name" value="CheY-like"/>
    <property type="match status" value="1"/>
</dbReference>
<dbReference type="InterPro" id="IPR036097">
    <property type="entry name" value="HisK_dim/P_sf"/>
</dbReference>
<dbReference type="Gene3D" id="6.10.340.10">
    <property type="match status" value="1"/>
</dbReference>
<dbReference type="InterPro" id="IPR003660">
    <property type="entry name" value="HAMP_dom"/>
</dbReference>
<dbReference type="InterPro" id="IPR004358">
    <property type="entry name" value="Sig_transdc_His_kin-like_C"/>
</dbReference>
<keyword evidence="9" id="KW-0472">Membrane</keyword>
<evidence type="ECO:0000256" key="4">
    <source>
        <dbReference type="ARBA" id="ARBA00022553"/>
    </source>
</evidence>
<comment type="subcellular location">
    <subcellularLocation>
        <location evidence="2">Membrane</location>
    </subcellularLocation>
</comment>
<dbReference type="GO" id="GO:0016020">
    <property type="term" value="C:membrane"/>
    <property type="evidence" value="ECO:0007669"/>
    <property type="project" value="UniProtKB-SubCell"/>
</dbReference>
<dbReference type="PANTHER" id="PTHR43065:SF42">
    <property type="entry name" value="TWO-COMPONENT SENSOR PPRA"/>
    <property type="match status" value="1"/>
</dbReference>
<dbReference type="InterPro" id="IPR003661">
    <property type="entry name" value="HisK_dim/P_dom"/>
</dbReference>
<evidence type="ECO:0000256" key="1">
    <source>
        <dbReference type="ARBA" id="ARBA00000085"/>
    </source>
</evidence>
<dbReference type="GO" id="GO:0000155">
    <property type="term" value="F:phosphorelay sensor kinase activity"/>
    <property type="evidence" value="ECO:0007669"/>
    <property type="project" value="InterPro"/>
</dbReference>
<keyword evidence="9" id="KW-0812">Transmembrane</keyword>
<dbReference type="SMART" id="SM00388">
    <property type="entry name" value="HisKA"/>
    <property type="match status" value="1"/>
</dbReference>
<dbReference type="EC" id="2.7.13.3" evidence="3"/>
<reference evidence="14" key="1">
    <citation type="journal article" date="2013" name="Stand. Genomic Sci.">
        <title>Complete genome sequence of Desulfocapsa sulfexigens, a marine deltaproteobacterium specialized in disproportionating inorganic sulfur compounds.</title>
        <authorList>
            <person name="Finster K.W."/>
            <person name="Kjeldsen K.U."/>
            <person name="Kube M."/>
            <person name="Reinhardt R."/>
            <person name="Mussmann M."/>
            <person name="Amann R."/>
            <person name="Schreiber L."/>
        </authorList>
    </citation>
    <scope>NUCLEOTIDE SEQUENCE [LARGE SCALE GENOMIC DNA]</scope>
    <source>
        <strain evidence="14">DSM 10523 / SB164P1</strain>
    </source>
</reference>
<feature type="domain" description="Histidine kinase" evidence="10">
    <location>
        <begin position="407"/>
        <end position="626"/>
    </location>
</feature>
<evidence type="ECO:0000313" key="14">
    <source>
        <dbReference type="Proteomes" id="UP000011721"/>
    </source>
</evidence>
<feature type="domain" description="HAMP" evidence="12">
    <location>
        <begin position="316"/>
        <end position="369"/>
    </location>
</feature>
<sequence>MLKSLRAKLRMMLFFLSIIIALAFLNFLMNQRVVKLERDYAEVVAINNNFADNLAGEYNSLANPEKFSDLKNNYLVLYQSCTGCHNSNPGEIIITRIAFLEELNENQLTGIQLRHTINNRLDELTKSVRYIHEHHIASLKNFLQRNQFKEEPYPSNNSERKDPIASAPELDIIQLTIAIQNILADIISNFYLLKDTQTPLKLQNEFLNNISRFYSTINLLESSSLDAQDGLLVEELLDSGRTFENSFSILIQLEETERKLFLQLHDNQRRILGVVSDVTGKVKTKRDRLHNQLTFLEYSSFLFIAFLMLLIVKQGRGIIHSIDHLVNETGKIKKDHTYQISTAPNQEEEFQILSQALNSMAANLDLRIQKLNEETRLRIQAEKDKTETEIKLQRAKQMEAIGTLAGGIAHDFNNLLTAILGNINIATYSLSPDHEVYNNLVQAEKASKRAHKLTNQLLTFSKGGAPIRETAPIDEVIRESAFFVLHGSNVNCSIDIPDDLWLVKIDRGQIGQVIQNLTLNADHSMPEGGTISISCSNHQETQDSPMLKKGDYVRVTVQDQGTGIKDTDISHIFDPYFTTKEKGSIKGSGLGLAIVHSIISRHGGYITVASELGTGTTFTFFLPAVNTTADLQQEPSGDILSGEGRILVMDDESMILAIMEHSLPSLGYTVETADSGEQALRMYEKAARDNTPFDLVIMDLTIPGGMGGRETAEKILKRHPDAVLLVSSGYAEDPIMINPAEYGFKGALKKPYELRNLSHLLHTLLQKK</sequence>
<evidence type="ECO:0000256" key="5">
    <source>
        <dbReference type="ARBA" id="ARBA00022679"/>
    </source>
</evidence>
<keyword evidence="4 7" id="KW-0597">Phosphoprotein</keyword>
<dbReference type="PATRIC" id="fig|1167006.5.peg.848"/>
<dbReference type="STRING" id="1167006.UWK_00749"/>
<evidence type="ECO:0000256" key="7">
    <source>
        <dbReference type="PROSITE-ProRule" id="PRU00169"/>
    </source>
</evidence>
<dbReference type="OrthoDB" id="45683at2"/>
<evidence type="ECO:0000256" key="9">
    <source>
        <dbReference type="SAM" id="Phobius"/>
    </source>
</evidence>
<protein>
    <recommendedName>
        <fullName evidence="3">histidine kinase</fullName>
        <ecNumber evidence="3">2.7.13.3</ecNumber>
    </recommendedName>
</protein>
<dbReference type="RefSeq" id="WP_015403023.1">
    <property type="nucleotide sequence ID" value="NC_020304.1"/>
</dbReference>
<dbReference type="eggNOG" id="COG0784">
    <property type="taxonomic scope" value="Bacteria"/>
</dbReference>
<accession>M1P6I5</accession>
<dbReference type="InterPro" id="IPR001789">
    <property type="entry name" value="Sig_transdc_resp-reg_receiver"/>
</dbReference>
<evidence type="ECO:0000313" key="13">
    <source>
        <dbReference type="EMBL" id="AGF77327.1"/>
    </source>
</evidence>
<dbReference type="EMBL" id="CP003985">
    <property type="protein sequence ID" value="AGF77327.1"/>
    <property type="molecule type" value="Genomic_DNA"/>
</dbReference>
<evidence type="ECO:0000256" key="8">
    <source>
        <dbReference type="SAM" id="Coils"/>
    </source>
</evidence>
<evidence type="ECO:0000256" key="6">
    <source>
        <dbReference type="ARBA" id="ARBA00022777"/>
    </source>
</evidence>
<dbReference type="InterPro" id="IPR005467">
    <property type="entry name" value="His_kinase_dom"/>
</dbReference>
<dbReference type="eggNOG" id="COG4191">
    <property type="taxonomic scope" value="Bacteria"/>
</dbReference>
<dbReference type="KEGG" id="dsf:UWK_00749"/>
<dbReference type="AlphaFoldDB" id="M1P6I5"/>
<keyword evidence="9" id="KW-1133">Transmembrane helix</keyword>
<organism evidence="13 14">
    <name type="scientific">Desulfocapsa sulfexigens (strain DSM 10523 / SB164P1)</name>
    <dbReference type="NCBI Taxonomy" id="1167006"/>
    <lineage>
        <taxon>Bacteria</taxon>
        <taxon>Pseudomonadati</taxon>
        <taxon>Thermodesulfobacteriota</taxon>
        <taxon>Desulfobulbia</taxon>
        <taxon>Desulfobulbales</taxon>
        <taxon>Desulfocapsaceae</taxon>
        <taxon>Desulfocapsa</taxon>
    </lineage>
</organism>
<dbReference type="InterPro" id="IPR036890">
    <property type="entry name" value="HATPase_C_sf"/>
</dbReference>
<dbReference type="PROSITE" id="PS50110">
    <property type="entry name" value="RESPONSE_REGULATORY"/>
    <property type="match status" value="1"/>
</dbReference>
<name>M1P6I5_DESSD</name>
<dbReference type="SUPFAM" id="SSF47384">
    <property type="entry name" value="Homodimeric domain of signal transducing histidine kinase"/>
    <property type="match status" value="1"/>
</dbReference>
<dbReference type="CDD" id="cd00082">
    <property type="entry name" value="HisKA"/>
    <property type="match status" value="1"/>
</dbReference>
<dbReference type="Proteomes" id="UP000011721">
    <property type="component" value="Chromosome"/>
</dbReference>